<evidence type="ECO:0000256" key="4">
    <source>
        <dbReference type="ARBA" id="ARBA00023136"/>
    </source>
</evidence>
<proteinExistence type="predicted"/>
<evidence type="ECO:0000313" key="7">
    <source>
        <dbReference type="EMBL" id="SEA54054.1"/>
    </source>
</evidence>
<reference evidence="8" key="1">
    <citation type="submission" date="2016-10" db="EMBL/GenBank/DDBJ databases">
        <authorList>
            <person name="Varghese N."/>
            <person name="Submissions S."/>
        </authorList>
    </citation>
    <scope>NUCLEOTIDE SEQUENCE [LARGE SCALE GENOMIC DNA]</scope>
    <source>
        <strain evidence="8">DSM 11526</strain>
    </source>
</reference>
<dbReference type="Pfam" id="PF03544">
    <property type="entry name" value="TonB_C"/>
    <property type="match status" value="1"/>
</dbReference>
<gene>
    <name evidence="7" type="ORF">SAMN02745729_104142</name>
</gene>
<dbReference type="AlphaFoldDB" id="A0A1H4C144"/>
<evidence type="ECO:0000256" key="3">
    <source>
        <dbReference type="ARBA" id="ARBA00022989"/>
    </source>
</evidence>
<evidence type="ECO:0000256" key="5">
    <source>
        <dbReference type="SAM" id="MobiDB-lite"/>
    </source>
</evidence>
<name>A0A1H4C144_9GAMM</name>
<dbReference type="PROSITE" id="PS52015">
    <property type="entry name" value="TONB_CTD"/>
    <property type="match status" value="1"/>
</dbReference>
<dbReference type="GO" id="GO:0016020">
    <property type="term" value="C:membrane"/>
    <property type="evidence" value="ECO:0007669"/>
    <property type="project" value="UniProtKB-SubCell"/>
</dbReference>
<dbReference type="Proteomes" id="UP000242469">
    <property type="component" value="Unassembled WGS sequence"/>
</dbReference>
<feature type="region of interest" description="Disordered" evidence="5">
    <location>
        <begin position="51"/>
        <end position="156"/>
    </location>
</feature>
<keyword evidence="4" id="KW-0472">Membrane</keyword>
<evidence type="ECO:0000256" key="1">
    <source>
        <dbReference type="ARBA" id="ARBA00004167"/>
    </source>
</evidence>
<evidence type="ECO:0000256" key="2">
    <source>
        <dbReference type="ARBA" id="ARBA00022692"/>
    </source>
</evidence>
<organism evidence="7 8">
    <name type="scientific">Marinobacterium iners DSM 11526</name>
    <dbReference type="NCBI Taxonomy" id="1122198"/>
    <lineage>
        <taxon>Bacteria</taxon>
        <taxon>Pseudomonadati</taxon>
        <taxon>Pseudomonadota</taxon>
        <taxon>Gammaproteobacteria</taxon>
        <taxon>Oceanospirillales</taxon>
        <taxon>Oceanospirillaceae</taxon>
        <taxon>Marinobacterium</taxon>
    </lineage>
</organism>
<accession>A0A1H4C144</accession>
<feature type="compositionally biased region" description="Low complexity" evidence="5">
    <location>
        <begin position="69"/>
        <end position="81"/>
    </location>
</feature>
<dbReference type="GO" id="GO:0055085">
    <property type="term" value="P:transmembrane transport"/>
    <property type="evidence" value="ECO:0007669"/>
    <property type="project" value="InterPro"/>
</dbReference>
<evidence type="ECO:0000313" key="8">
    <source>
        <dbReference type="Proteomes" id="UP000242469"/>
    </source>
</evidence>
<keyword evidence="8" id="KW-1185">Reference proteome</keyword>
<dbReference type="OrthoDB" id="6121240at2"/>
<dbReference type="NCBIfam" id="TIGR01352">
    <property type="entry name" value="tonB_Cterm"/>
    <property type="match status" value="1"/>
</dbReference>
<keyword evidence="3" id="KW-1133">Transmembrane helix</keyword>
<evidence type="ECO:0000259" key="6">
    <source>
        <dbReference type="PROSITE" id="PS52015"/>
    </source>
</evidence>
<dbReference type="SUPFAM" id="SSF74653">
    <property type="entry name" value="TolA/TonB C-terminal domain"/>
    <property type="match status" value="1"/>
</dbReference>
<dbReference type="InterPro" id="IPR006260">
    <property type="entry name" value="TonB/TolA_C"/>
</dbReference>
<dbReference type="STRING" id="1122198.SAMN02745729_104142"/>
<feature type="domain" description="TonB C-terminal" evidence="6">
    <location>
        <begin position="158"/>
        <end position="247"/>
    </location>
</feature>
<dbReference type="Gene3D" id="3.30.1150.10">
    <property type="match status" value="1"/>
</dbReference>
<keyword evidence="2" id="KW-0812">Transmembrane</keyword>
<protein>
    <submittedName>
        <fullName evidence="7">TonB family C-terminal domain-containing protein</fullName>
    </submittedName>
</protein>
<comment type="subcellular location">
    <subcellularLocation>
        <location evidence="1">Membrane</location>
        <topology evidence="1">Single-pass membrane protein</topology>
    </subcellularLocation>
</comment>
<dbReference type="InterPro" id="IPR037682">
    <property type="entry name" value="TonB_C"/>
</dbReference>
<feature type="compositionally biased region" description="Pro residues" evidence="5">
    <location>
        <begin position="134"/>
        <end position="149"/>
    </location>
</feature>
<sequence>MIFKGVLLSCLMHVMLTWFFLDLDWFRGVTHSPDYTAEPILVAVYQSKAPPLQAPSPPVQAPPPPVLAPPSTSSAAVAVATEQPKPSVRQDSIVQEKPHVPAESAPSRRPTTVSDMKEDVTASVDQTASLTAVTPPPSAESAVPAPPVNTAPKPLKPSYAQRLTQRIEQYKTYPRRARERGLSDEVLFSVSVNDTGEMQAFHWLEGHTAFRTSTLQAVRRALPYPPDPGQAPVSVQVRMIYSLQDRI</sequence>
<feature type="compositionally biased region" description="Pro residues" evidence="5">
    <location>
        <begin position="52"/>
        <end position="68"/>
    </location>
</feature>
<dbReference type="EMBL" id="FNRJ01000004">
    <property type="protein sequence ID" value="SEA54054.1"/>
    <property type="molecule type" value="Genomic_DNA"/>
</dbReference>